<evidence type="ECO:0000313" key="1">
    <source>
        <dbReference type="EMBL" id="KAH3841377.1"/>
    </source>
</evidence>
<dbReference type="EMBL" id="JAIWYP010000004">
    <property type="protein sequence ID" value="KAH3841377.1"/>
    <property type="molecule type" value="Genomic_DNA"/>
</dbReference>
<sequence>MTAILVGPRELLLVTVKVGLVKTRHQARLSVQDCSPGHAKEVDIEAVGRN</sequence>
<dbReference type="AlphaFoldDB" id="A0A9D4KLD3"/>
<name>A0A9D4KLD3_DREPO</name>
<evidence type="ECO:0000313" key="2">
    <source>
        <dbReference type="Proteomes" id="UP000828390"/>
    </source>
</evidence>
<organism evidence="1 2">
    <name type="scientific">Dreissena polymorpha</name>
    <name type="common">Zebra mussel</name>
    <name type="synonym">Mytilus polymorpha</name>
    <dbReference type="NCBI Taxonomy" id="45954"/>
    <lineage>
        <taxon>Eukaryota</taxon>
        <taxon>Metazoa</taxon>
        <taxon>Spiralia</taxon>
        <taxon>Lophotrochozoa</taxon>
        <taxon>Mollusca</taxon>
        <taxon>Bivalvia</taxon>
        <taxon>Autobranchia</taxon>
        <taxon>Heteroconchia</taxon>
        <taxon>Euheterodonta</taxon>
        <taxon>Imparidentia</taxon>
        <taxon>Neoheterodontei</taxon>
        <taxon>Myida</taxon>
        <taxon>Dreissenoidea</taxon>
        <taxon>Dreissenidae</taxon>
        <taxon>Dreissena</taxon>
    </lineage>
</organism>
<gene>
    <name evidence="1" type="ORF">DPMN_114836</name>
</gene>
<dbReference type="Proteomes" id="UP000828390">
    <property type="component" value="Unassembled WGS sequence"/>
</dbReference>
<reference evidence="1" key="2">
    <citation type="submission" date="2020-11" db="EMBL/GenBank/DDBJ databases">
        <authorList>
            <person name="McCartney M.A."/>
            <person name="Auch B."/>
            <person name="Kono T."/>
            <person name="Mallez S."/>
            <person name="Becker A."/>
            <person name="Gohl D.M."/>
            <person name="Silverstein K.A.T."/>
            <person name="Koren S."/>
            <person name="Bechman K.B."/>
            <person name="Herman A."/>
            <person name="Abrahante J.E."/>
            <person name="Garbe J."/>
        </authorList>
    </citation>
    <scope>NUCLEOTIDE SEQUENCE</scope>
    <source>
        <strain evidence="1">Duluth1</strain>
        <tissue evidence="1">Whole animal</tissue>
    </source>
</reference>
<comment type="caution">
    <text evidence="1">The sequence shown here is derived from an EMBL/GenBank/DDBJ whole genome shotgun (WGS) entry which is preliminary data.</text>
</comment>
<protein>
    <submittedName>
        <fullName evidence="1">Uncharacterized protein</fullName>
    </submittedName>
</protein>
<proteinExistence type="predicted"/>
<keyword evidence="2" id="KW-1185">Reference proteome</keyword>
<reference evidence="1" key="1">
    <citation type="journal article" date="2019" name="bioRxiv">
        <title>The Genome of the Zebra Mussel, Dreissena polymorpha: A Resource for Invasive Species Research.</title>
        <authorList>
            <person name="McCartney M.A."/>
            <person name="Auch B."/>
            <person name="Kono T."/>
            <person name="Mallez S."/>
            <person name="Zhang Y."/>
            <person name="Obille A."/>
            <person name="Becker A."/>
            <person name="Abrahante J.E."/>
            <person name="Garbe J."/>
            <person name="Badalamenti J.P."/>
            <person name="Herman A."/>
            <person name="Mangelson H."/>
            <person name="Liachko I."/>
            <person name="Sullivan S."/>
            <person name="Sone E.D."/>
            <person name="Koren S."/>
            <person name="Silverstein K.A.T."/>
            <person name="Beckman K.B."/>
            <person name="Gohl D.M."/>
        </authorList>
    </citation>
    <scope>NUCLEOTIDE SEQUENCE</scope>
    <source>
        <strain evidence="1">Duluth1</strain>
        <tissue evidence="1">Whole animal</tissue>
    </source>
</reference>
<accession>A0A9D4KLD3</accession>